<proteinExistence type="predicted"/>
<dbReference type="Proteomes" id="UP000546200">
    <property type="component" value="Unassembled WGS sequence"/>
</dbReference>
<protein>
    <submittedName>
        <fullName evidence="1">Uncharacterized protein</fullName>
    </submittedName>
</protein>
<organism evidence="1 2">
    <name type="scientific">Sphingomonas aerophila</name>
    <dbReference type="NCBI Taxonomy" id="1344948"/>
    <lineage>
        <taxon>Bacteria</taxon>
        <taxon>Pseudomonadati</taxon>
        <taxon>Pseudomonadota</taxon>
        <taxon>Alphaproteobacteria</taxon>
        <taxon>Sphingomonadales</taxon>
        <taxon>Sphingomonadaceae</taxon>
        <taxon>Sphingomonas</taxon>
    </lineage>
</organism>
<name>A0A7W9BAX7_9SPHN</name>
<dbReference type="RefSeq" id="WP_184054174.1">
    <property type="nucleotide sequence ID" value="NZ_JACIJK010000001.1"/>
</dbReference>
<accession>A0A7W9BAX7</accession>
<reference evidence="1 2" key="1">
    <citation type="submission" date="2020-08" db="EMBL/GenBank/DDBJ databases">
        <title>Genomic Encyclopedia of Type Strains, Phase IV (KMG-IV): sequencing the most valuable type-strain genomes for metagenomic binning, comparative biology and taxonomic classification.</title>
        <authorList>
            <person name="Goeker M."/>
        </authorList>
    </citation>
    <scope>NUCLEOTIDE SEQUENCE [LARGE SCALE GENOMIC DNA]</scope>
    <source>
        <strain evidence="1 2">DSM 100044</strain>
    </source>
</reference>
<evidence type="ECO:0000313" key="1">
    <source>
        <dbReference type="EMBL" id="MBB5713654.1"/>
    </source>
</evidence>
<keyword evidence="2" id="KW-1185">Reference proteome</keyword>
<gene>
    <name evidence="1" type="ORF">FHS94_000473</name>
</gene>
<dbReference type="EMBL" id="JACIJK010000001">
    <property type="protein sequence ID" value="MBB5713654.1"/>
    <property type="molecule type" value="Genomic_DNA"/>
</dbReference>
<evidence type="ECO:0000313" key="2">
    <source>
        <dbReference type="Proteomes" id="UP000546200"/>
    </source>
</evidence>
<sequence>MATTQHLAPTLHAAVAEEMRLMAALMEQLAETLVGDEEIAARYLDQFQTFDLVIQCAAESAAVLDRLAQGACPHDAIAPVRLAAVQDRLRGALGVAA</sequence>
<dbReference type="AlphaFoldDB" id="A0A7W9BAX7"/>
<comment type="caution">
    <text evidence="1">The sequence shown here is derived from an EMBL/GenBank/DDBJ whole genome shotgun (WGS) entry which is preliminary data.</text>
</comment>